<proteinExistence type="predicted"/>
<keyword evidence="1" id="KW-1133">Transmembrane helix</keyword>
<dbReference type="AlphaFoldDB" id="A0A8E2J815"/>
<protein>
    <submittedName>
        <fullName evidence="2">Uncharacterized protein</fullName>
    </submittedName>
</protein>
<dbReference type="EMBL" id="KV746410">
    <property type="protein sequence ID" value="OCK72812.1"/>
    <property type="molecule type" value="Genomic_DNA"/>
</dbReference>
<name>A0A8E2J815_9PEZI</name>
<evidence type="ECO:0000256" key="1">
    <source>
        <dbReference type="SAM" id="Phobius"/>
    </source>
</evidence>
<feature type="transmembrane region" description="Helical" evidence="1">
    <location>
        <begin position="49"/>
        <end position="65"/>
    </location>
</feature>
<gene>
    <name evidence="2" type="ORF">K432DRAFT_314788</name>
</gene>
<evidence type="ECO:0000313" key="3">
    <source>
        <dbReference type="Proteomes" id="UP000250266"/>
    </source>
</evidence>
<sequence>IIIINFITKLLKLKELIIGVIYNSILVIINKLISYTYLLLYKEVIDAEAFIYILLRILIVEYGVLDKIILN</sequence>
<accession>A0A8E2J815</accession>
<keyword evidence="3" id="KW-1185">Reference proteome</keyword>
<keyword evidence="1" id="KW-0812">Transmembrane</keyword>
<keyword evidence="1" id="KW-0472">Membrane</keyword>
<organism evidence="2 3">
    <name type="scientific">Lepidopterella palustris CBS 459.81</name>
    <dbReference type="NCBI Taxonomy" id="1314670"/>
    <lineage>
        <taxon>Eukaryota</taxon>
        <taxon>Fungi</taxon>
        <taxon>Dikarya</taxon>
        <taxon>Ascomycota</taxon>
        <taxon>Pezizomycotina</taxon>
        <taxon>Dothideomycetes</taxon>
        <taxon>Pleosporomycetidae</taxon>
        <taxon>Mytilinidiales</taxon>
        <taxon>Argynnaceae</taxon>
        <taxon>Lepidopterella</taxon>
    </lineage>
</organism>
<evidence type="ECO:0000313" key="2">
    <source>
        <dbReference type="EMBL" id="OCK72812.1"/>
    </source>
</evidence>
<feature type="transmembrane region" description="Helical" evidence="1">
    <location>
        <begin position="16"/>
        <end position="37"/>
    </location>
</feature>
<dbReference type="OrthoDB" id="5599418at2759"/>
<dbReference type="Proteomes" id="UP000250266">
    <property type="component" value="Unassembled WGS sequence"/>
</dbReference>
<feature type="non-terminal residue" evidence="2">
    <location>
        <position position="1"/>
    </location>
</feature>
<reference evidence="2 3" key="1">
    <citation type="journal article" date="2016" name="Nat. Commun.">
        <title>Ectomycorrhizal ecology is imprinted in the genome of the dominant symbiotic fungus Cenococcum geophilum.</title>
        <authorList>
            <consortium name="DOE Joint Genome Institute"/>
            <person name="Peter M."/>
            <person name="Kohler A."/>
            <person name="Ohm R.A."/>
            <person name="Kuo A."/>
            <person name="Krutzmann J."/>
            <person name="Morin E."/>
            <person name="Arend M."/>
            <person name="Barry K.W."/>
            <person name="Binder M."/>
            <person name="Choi C."/>
            <person name="Clum A."/>
            <person name="Copeland A."/>
            <person name="Grisel N."/>
            <person name="Haridas S."/>
            <person name="Kipfer T."/>
            <person name="LaButti K."/>
            <person name="Lindquist E."/>
            <person name="Lipzen A."/>
            <person name="Maire R."/>
            <person name="Meier B."/>
            <person name="Mihaltcheva S."/>
            <person name="Molinier V."/>
            <person name="Murat C."/>
            <person name="Poggeler S."/>
            <person name="Quandt C.A."/>
            <person name="Sperisen C."/>
            <person name="Tritt A."/>
            <person name="Tisserant E."/>
            <person name="Crous P.W."/>
            <person name="Henrissat B."/>
            <person name="Nehls U."/>
            <person name="Egli S."/>
            <person name="Spatafora J.W."/>
            <person name="Grigoriev I.V."/>
            <person name="Martin F.M."/>
        </authorList>
    </citation>
    <scope>NUCLEOTIDE SEQUENCE [LARGE SCALE GENOMIC DNA]</scope>
    <source>
        <strain evidence="2 3">CBS 459.81</strain>
    </source>
</reference>